<evidence type="ECO:0000256" key="1">
    <source>
        <dbReference type="ARBA" id="ARBA00022737"/>
    </source>
</evidence>
<dbReference type="InterPro" id="IPR011990">
    <property type="entry name" value="TPR-like_helical_dom_sf"/>
</dbReference>
<dbReference type="Pfam" id="PF13041">
    <property type="entry name" value="PPR_2"/>
    <property type="match status" value="1"/>
</dbReference>
<evidence type="ECO:0000256" key="3">
    <source>
        <dbReference type="SAM" id="MobiDB-lite"/>
    </source>
</evidence>
<reference evidence="4" key="1">
    <citation type="submission" date="2021-06" db="EMBL/GenBank/DDBJ databases">
        <title>Comparative genomics, transcriptomics and evolutionary studies reveal genomic signatures of adaptation to plant cell wall in hemibiotrophic fungi.</title>
        <authorList>
            <consortium name="DOE Joint Genome Institute"/>
            <person name="Baroncelli R."/>
            <person name="Diaz J.F."/>
            <person name="Benocci T."/>
            <person name="Peng M."/>
            <person name="Battaglia E."/>
            <person name="Haridas S."/>
            <person name="Andreopoulos W."/>
            <person name="Labutti K."/>
            <person name="Pangilinan J."/>
            <person name="Floch G.L."/>
            <person name="Makela M.R."/>
            <person name="Henrissat B."/>
            <person name="Grigoriev I.V."/>
            <person name="Crouch J.A."/>
            <person name="De Vries R.P."/>
            <person name="Sukno S.A."/>
            <person name="Thon M.R."/>
        </authorList>
    </citation>
    <scope>NUCLEOTIDE SEQUENCE</scope>
    <source>
        <strain evidence="4">CBS 125086</strain>
    </source>
</reference>
<feature type="repeat" description="PPR" evidence="2">
    <location>
        <begin position="620"/>
        <end position="654"/>
    </location>
</feature>
<name>A0AAD8PV46_9PEZI</name>
<dbReference type="Pfam" id="PF13812">
    <property type="entry name" value="PPR_3"/>
    <property type="match status" value="1"/>
</dbReference>
<accession>A0AAD8PV46</accession>
<dbReference type="GeneID" id="85442643"/>
<dbReference type="InterPro" id="IPR050667">
    <property type="entry name" value="PPR-containing_protein"/>
</dbReference>
<feature type="compositionally biased region" description="Polar residues" evidence="3">
    <location>
        <begin position="62"/>
        <end position="76"/>
    </location>
</feature>
<comment type="caution">
    <text evidence="4">The sequence shown here is derived from an EMBL/GenBank/DDBJ whole genome shotgun (WGS) entry which is preliminary data.</text>
</comment>
<dbReference type="PROSITE" id="PS51375">
    <property type="entry name" value="PPR"/>
    <property type="match status" value="1"/>
</dbReference>
<dbReference type="Gene3D" id="1.25.40.10">
    <property type="entry name" value="Tetratricopeptide repeat domain"/>
    <property type="match status" value="3"/>
</dbReference>
<dbReference type="RefSeq" id="XP_060411569.1">
    <property type="nucleotide sequence ID" value="XM_060558403.1"/>
</dbReference>
<feature type="region of interest" description="Disordered" evidence="3">
    <location>
        <begin position="62"/>
        <end position="107"/>
    </location>
</feature>
<evidence type="ECO:0000313" key="4">
    <source>
        <dbReference type="EMBL" id="KAK1580532.1"/>
    </source>
</evidence>
<dbReference type="Proteomes" id="UP001230504">
    <property type="component" value="Unassembled WGS sequence"/>
</dbReference>
<dbReference type="InterPro" id="IPR002885">
    <property type="entry name" value="PPR_rpt"/>
</dbReference>
<evidence type="ECO:0000313" key="5">
    <source>
        <dbReference type="Proteomes" id="UP001230504"/>
    </source>
</evidence>
<gene>
    <name evidence="4" type="ORF">LY79DRAFT_561406</name>
</gene>
<dbReference type="EMBL" id="JAHLJV010000054">
    <property type="protein sequence ID" value="KAK1580532.1"/>
    <property type="molecule type" value="Genomic_DNA"/>
</dbReference>
<proteinExistence type="predicted"/>
<dbReference type="NCBIfam" id="TIGR00756">
    <property type="entry name" value="PPR"/>
    <property type="match status" value="1"/>
</dbReference>
<keyword evidence="1" id="KW-0677">Repeat</keyword>
<dbReference type="PANTHER" id="PTHR47939:SF13">
    <property type="entry name" value="OS03G0201400 PROTEIN"/>
    <property type="match status" value="1"/>
</dbReference>
<feature type="compositionally biased region" description="Basic and acidic residues" evidence="3">
    <location>
        <begin position="77"/>
        <end position="87"/>
    </location>
</feature>
<evidence type="ECO:0000256" key="2">
    <source>
        <dbReference type="PROSITE-ProRule" id="PRU00708"/>
    </source>
</evidence>
<keyword evidence="5" id="KW-1185">Reference proteome</keyword>
<sequence length="867" mass="97049">MRRSRELFSSSPFDVGFMHHQLSTRHGPQHTRLPEPMLVSRTLCAHCRSRLLVSSAHIGTARSNSTVSFPAATAETSRTKTQPDRTQSHNPPRVPARAKSVSVGDPRTKQRALDLFEEIVRSKPQAPSGLSQDVTLPYRLADELDMIAKNNENLSATEVAAKSYMVIKTKLLPILQQADIRLPQSLITKATQAMQQMVKAKFSAIDNKDLPSTANICKIYADLNNVRVVRRLELINELLRVIVSSQSESGAKSVEDQLDDLVECWKHFSGLRRVKSGMASHTEFWITSRPDMRGTEEPAKLFRLLFPLFALNELRGLTPALVTTFVLLSEPKHALSMAKEEAQPLLQALDPIVKRFGREELQPFFDGYPELWNYVQPRADWRVTRTAPEALKDSNAHAVGNSSHTPAEGRFSYVLWHKRFNVAFRSPGLTVAKETWRDLIDPANDDMRAVRLRRAPELFDYILFLACSKKEEGASKLTSEILAYMKDLGLAPSVRTYTSMMNGWKQARKLDPIEHLWATITRSPLKLDEQIWSIRIAALSQLGPERAGLAALKEMESLWDAEVKSGKAIKADEPGVAGPNAVKPGIASVNAAISGLLMRNRMDVIHAVLKWATSRGLEPDIYTYNMLLSQMLKKGASDEVDALLSSMKAAGVEPDAATFTIILEAAFAGLHKQTPREQREAIDGVFAEMAACGIKPSQEAFAKMLYVLVRQGAAADHAINIVLGHLRRSDVQPSTEICTILVEHYASREQPDLGSIRALVADRRSRTRALMDRVFWESVIKHYHRVGDLYGALEIVYDLDDWGIWPALPLLEPLLRSLISKRDWDGAKKLVSTVSKQARPQAKDKRDRYWKHAFWAAAKDYDLIGGL</sequence>
<protein>
    <submittedName>
        <fullName evidence="4">Pentatricopeptide repeat domain-containing protein</fullName>
    </submittedName>
</protein>
<dbReference type="PANTHER" id="PTHR47939">
    <property type="entry name" value="MEMBRANE-ASSOCIATED SALT-INDUCIBLE PROTEIN-LIKE"/>
    <property type="match status" value="1"/>
</dbReference>
<dbReference type="AlphaFoldDB" id="A0AAD8PV46"/>
<organism evidence="4 5">
    <name type="scientific">Colletotrichum navitas</name>
    <dbReference type="NCBI Taxonomy" id="681940"/>
    <lineage>
        <taxon>Eukaryota</taxon>
        <taxon>Fungi</taxon>
        <taxon>Dikarya</taxon>
        <taxon>Ascomycota</taxon>
        <taxon>Pezizomycotina</taxon>
        <taxon>Sordariomycetes</taxon>
        <taxon>Hypocreomycetidae</taxon>
        <taxon>Glomerellales</taxon>
        <taxon>Glomerellaceae</taxon>
        <taxon>Colletotrichum</taxon>
        <taxon>Colletotrichum graminicola species complex</taxon>
    </lineage>
</organism>